<dbReference type="SUPFAM" id="SSF52821">
    <property type="entry name" value="Rhodanese/Cell cycle control phosphatase"/>
    <property type="match status" value="1"/>
</dbReference>
<name>A0A7W2AAN1_9BACL</name>
<dbReference type="PANTHER" id="PTHR43031">
    <property type="entry name" value="FAD-DEPENDENT OXIDOREDUCTASE"/>
    <property type="match status" value="1"/>
</dbReference>
<accession>A0A7W2AAN1</accession>
<proteinExistence type="predicted"/>
<dbReference type="Proteomes" id="UP000535491">
    <property type="component" value="Unassembled WGS sequence"/>
</dbReference>
<dbReference type="Gene3D" id="3.40.250.10">
    <property type="entry name" value="Rhodanese-like domain"/>
    <property type="match status" value="1"/>
</dbReference>
<dbReference type="PROSITE" id="PS50206">
    <property type="entry name" value="RHODANESE_3"/>
    <property type="match status" value="1"/>
</dbReference>
<dbReference type="RefSeq" id="WP_181754147.1">
    <property type="nucleotide sequence ID" value="NZ_JACEIQ010000023.1"/>
</dbReference>
<dbReference type="EMBL" id="JACEIQ010000023">
    <property type="protein sequence ID" value="MBA4496068.1"/>
    <property type="molecule type" value="Genomic_DNA"/>
</dbReference>
<evidence type="ECO:0000313" key="3">
    <source>
        <dbReference type="Proteomes" id="UP000535491"/>
    </source>
</evidence>
<dbReference type="CDD" id="cd00158">
    <property type="entry name" value="RHOD"/>
    <property type="match status" value="1"/>
</dbReference>
<protein>
    <submittedName>
        <fullName evidence="2">Rhodanese-like domain-containing protein</fullName>
    </submittedName>
</protein>
<dbReference type="InterPro" id="IPR036873">
    <property type="entry name" value="Rhodanese-like_dom_sf"/>
</dbReference>
<reference evidence="2 3" key="1">
    <citation type="submission" date="2020-07" db="EMBL/GenBank/DDBJ databases">
        <authorList>
            <person name="Feng H."/>
        </authorList>
    </citation>
    <scope>NUCLEOTIDE SEQUENCE [LARGE SCALE GENOMIC DNA]</scope>
    <source>
        <strain evidence="3">s-10</strain>
    </source>
</reference>
<dbReference type="InterPro" id="IPR050229">
    <property type="entry name" value="GlpE_sulfurtransferase"/>
</dbReference>
<dbReference type="AlphaFoldDB" id="A0A7W2AAN1"/>
<keyword evidence="3" id="KW-1185">Reference proteome</keyword>
<dbReference type="Pfam" id="PF00581">
    <property type="entry name" value="Rhodanese"/>
    <property type="match status" value="1"/>
</dbReference>
<feature type="domain" description="Rhodanese" evidence="1">
    <location>
        <begin position="19"/>
        <end position="99"/>
    </location>
</feature>
<dbReference type="PANTHER" id="PTHR43031:SF17">
    <property type="entry name" value="SULFURTRANSFERASE YTWF-RELATED"/>
    <property type="match status" value="1"/>
</dbReference>
<dbReference type="SMART" id="SM00450">
    <property type="entry name" value="RHOD"/>
    <property type="match status" value="1"/>
</dbReference>
<organism evidence="2 3">
    <name type="scientific">Paenactinomyces guangxiensis</name>
    <dbReference type="NCBI Taxonomy" id="1490290"/>
    <lineage>
        <taxon>Bacteria</taxon>
        <taxon>Bacillati</taxon>
        <taxon>Bacillota</taxon>
        <taxon>Bacilli</taxon>
        <taxon>Bacillales</taxon>
        <taxon>Thermoactinomycetaceae</taxon>
        <taxon>Paenactinomyces</taxon>
    </lineage>
</organism>
<evidence type="ECO:0000259" key="1">
    <source>
        <dbReference type="PROSITE" id="PS50206"/>
    </source>
</evidence>
<evidence type="ECO:0000313" key="2">
    <source>
        <dbReference type="EMBL" id="MBA4496068.1"/>
    </source>
</evidence>
<gene>
    <name evidence="2" type="ORF">H1191_17445</name>
</gene>
<dbReference type="InterPro" id="IPR001763">
    <property type="entry name" value="Rhodanese-like_dom"/>
</dbReference>
<comment type="caution">
    <text evidence="2">The sequence shown here is derived from an EMBL/GenBank/DDBJ whole genome shotgun (WGS) entry which is preliminary data.</text>
</comment>
<sequence>MKKTIPTITPQEVEHRLQKGEKLNIIDVREAEEIAEGKIPEAKHIALGTLADRLHELNPSNEYIMVCRSGGRSERACELLQEHGFKVKNIVGGMLDWEKVRHNK</sequence>